<dbReference type="InterPro" id="IPR011024">
    <property type="entry name" value="G_crystallin-like"/>
</dbReference>
<dbReference type="PRINTS" id="PR01367">
    <property type="entry name" value="BGCRYSTALLIN"/>
</dbReference>
<dbReference type="PANTHER" id="PTHR11818">
    <property type="entry name" value="BETA/GAMMA CRYSTALLIN"/>
    <property type="match status" value="1"/>
</dbReference>
<dbReference type="GO" id="GO:0005212">
    <property type="term" value="F:structural constituent of eye lens"/>
    <property type="evidence" value="ECO:0007669"/>
    <property type="project" value="UniProtKB-KW"/>
</dbReference>
<reference evidence="6" key="1">
    <citation type="submission" date="2025-08" db="UniProtKB">
        <authorList>
            <consortium name="Ensembl"/>
        </authorList>
    </citation>
    <scope>IDENTIFICATION</scope>
</reference>
<dbReference type="Ensembl" id="ENSOMET00000025733.1">
    <property type="protein sequence ID" value="ENSOMEP00000017087.1"/>
    <property type="gene ID" value="ENSOMEG00000018773.1"/>
</dbReference>
<name>A0A3B3CGW9_ORYME</name>
<comment type="similarity">
    <text evidence="2">Belongs to the beta/gamma-crystallin family.</text>
</comment>
<evidence type="ECO:0000256" key="2">
    <source>
        <dbReference type="ARBA" id="ARBA00009646"/>
    </source>
</evidence>
<dbReference type="KEGG" id="oml:112138001"/>
<dbReference type="OrthoDB" id="8407241at2759"/>
<evidence type="ECO:0000313" key="7">
    <source>
        <dbReference type="Proteomes" id="UP000261560"/>
    </source>
</evidence>
<reference evidence="6" key="2">
    <citation type="submission" date="2025-09" db="UniProtKB">
        <authorList>
            <consortium name="Ensembl"/>
        </authorList>
    </citation>
    <scope>IDENTIFICATION</scope>
</reference>
<dbReference type="GO" id="GO:0007601">
    <property type="term" value="P:visual perception"/>
    <property type="evidence" value="ECO:0007669"/>
    <property type="project" value="TreeGrafter"/>
</dbReference>
<dbReference type="OMA" id="YEHFDMG"/>
<comment type="function">
    <text evidence="1">Crystallins are the dominant structural components of the vertebrate eye lens.</text>
</comment>
<dbReference type="PANTHER" id="PTHR11818:SF129">
    <property type="entry name" value="CRYSTALLIN, GAMMA M6-RELATED"/>
    <property type="match status" value="1"/>
</dbReference>
<keyword evidence="7" id="KW-1185">Reference proteome</keyword>
<dbReference type="Pfam" id="PF00030">
    <property type="entry name" value="Crystall"/>
    <property type="match status" value="2"/>
</dbReference>
<keyword evidence="4" id="KW-0677">Repeat</keyword>
<accession>A0A3B3CGW9</accession>
<dbReference type="AlphaFoldDB" id="A0A3B3CGW9"/>
<dbReference type="PROSITE" id="PS50915">
    <property type="entry name" value="CRYSTALLIN_BETA_GAMMA"/>
    <property type="match status" value="3"/>
</dbReference>
<dbReference type="Proteomes" id="UP000261560">
    <property type="component" value="Unplaced"/>
</dbReference>
<proteinExistence type="inferred from homology"/>
<feature type="domain" description="Beta/gamma crystallin 'Greek key'" evidence="5">
    <location>
        <begin position="41"/>
        <end position="83"/>
    </location>
</feature>
<dbReference type="GeneTree" id="ENSGT00940000164501"/>
<dbReference type="FunFam" id="2.60.20.10:FF:000001">
    <property type="entry name" value="Crystallin gamma S"/>
    <property type="match status" value="1"/>
</dbReference>
<sequence>MGKIIFYENRNFGGRNYECMSDCFELLTMFDHCHSIRVESGLFMIYDKPGFTGNQFFMRTGEYPDFTGMTGMAPCVRSCRVIPAYTGNFRMRLYEHFDMRGDMVELMDDCPNLMDRFRLFHFNSCNVIDGHWLLYEQPHYRGRHFYLKPGWYSSYKEWSAMSSRIGSIRRLTEL</sequence>
<feature type="domain" description="Beta/gamma crystallin 'Greek key'" evidence="5">
    <location>
        <begin position="2"/>
        <end position="40"/>
    </location>
</feature>
<evidence type="ECO:0000256" key="1">
    <source>
        <dbReference type="ARBA" id="ARBA00003689"/>
    </source>
</evidence>
<evidence type="ECO:0000259" key="5">
    <source>
        <dbReference type="PROSITE" id="PS50915"/>
    </source>
</evidence>
<evidence type="ECO:0000313" key="6">
    <source>
        <dbReference type="Ensembl" id="ENSOMEP00000017087.1"/>
    </source>
</evidence>
<dbReference type="RefSeq" id="XP_024116323.1">
    <property type="nucleotide sequence ID" value="XM_024260555.2"/>
</dbReference>
<evidence type="ECO:0000256" key="4">
    <source>
        <dbReference type="ARBA" id="ARBA00022737"/>
    </source>
</evidence>
<dbReference type="SUPFAM" id="SSF49695">
    <property type="entry name" value="gamma-Crystallin-like"/>
    <property type="match status" value="1"/>
</dbReference>
<dbReference type="SMART" id="SM00247">
    <property type="entry name" value="XTALbg"/>
    <property type="match status" value="2"/>
</dbReference>
<dbReference type="PaxDb" id="30732-ENSOMEP00000017087"/>
<dbReference type="InterPro" id="IPR001064">
    <property type="entry name" value="Beta/gamma_crystallin"/>
</dbReference>
<dbReference type="Gene3D" id="2.60.20.10">
    <property type="entry name" value="Crystallins"/>
    <property type="match status" value="2"/>
</dbReference>
<evidence type="ECO:0000256" key="3">
    <source>
        <dbReference type="ARBA" id="ARBA00022613"/>
    </source>
</evidence>
<dbReference type="GO" id="GO:0002088">
    <property type="term" value="P:lens development in camera-type eye"/>
    <property type="evidence" value="ECO:0007669"/>
    <property type="project" value="TreeGrafter"/>
</dbReference>
<organism evidence="6 7">
    <name type="scientific">Oryzias melastigma</name>
    <name type="common">Marine medaka</name>
    <dbReference type="NCBI Taxonomy" id="30732"/>
    <lineage>
        <taxon>Eukaryota</taxon>
        <taxon>Metazoa</taxon>
        <taxon>Chordata</taxon>
        <taxon>Craniata</taxon>
        <taxon>Vertebrata</taxon>
        <taxon>Euteleostomi</taxon>
        <taxon>Actinopterygii</taxon>
        <taxon>Neopterygii</taxon>
        <taxon>Teleostei</taxon>
        <taxon>Neoteleostei</taxon>
        <taxon>Acanthomorphata</taxon>
        <taxon>Ovalentaria</taxon>
        <taxon>Atherinomorphae</taxon>
        <taxon>Beloniformes</taxon>
        <taxon>Adrianichthyidae</taxon>
        <taxon>Oryziinae</taxon>
        <taxon>Oryzias</taxon>
    </lineage>
</organism>
<keyword evidence="3" id="KW-0273">Eye lens protein</keyword>
<dbReference type="InterPro" id="IPR050252">
    <property type="entry name" value="Beta/Gamma-Crystallin"/>
</dbReference>
<feature type="domain" description="Beta/gamma crystallin 'Greek key'" evidence="5">
    <location>
        <begin position="130"/>
        <end position="172"/>
    </location>
</feature>
<dbReference type="GeneID" id="112138001"/>
<protein>
    <submittedName>
        <fullName evidence="6">Crystallin, gamma M7</fullName>
    </submittedName>
</protein>
<dbReference type="FunFam" id="2.60.20.10:FF:000003">
    <property type="entry name" value="Crystallin gamma S"/>
    <property type="match status" value="1"/>
</dbReference>